<protein>
    <submittedName>
        <fullName evidence="2">Uncharacterized protein</fullName>
    </submittedName>
</protein>
<proteinExistence type="predicted"/>
<dbReference type="Proteomes" id="UP001177003">
    <property type="component" value="Chromosome 6"/>
</dbReference>
<organism evidence="2 3">
    <name type="scientific">Lactuca saligna</name>
    <name type="common">Willowleaf lettuce</name>
    <dbReference type="NCBI Taxonomy" id="75948"/>
    <lineage>
        <taxon>Eukaryota</taxon>
        <taxon>Viridiplantae</taxon>
        <taxon>Streptophyta</taxon>
        <taxon>Embryophyta</taxon>
        <taxon>Tracheophyta</taxon>
        <taxon>Spermatophyta</taxon>
        <taxon>Magnoliopsida</taxon>
        <taxon>eudicotyledons</taxon>
        <taxon>Gunneridae</taxon>
        <taxon>Pentapetalae</taxon>
        <taxon>asterids</taxon>
        <taxon>campanulids</taxon>
        <taxon>Asterales</taxon>
        <taxon>Asteraceae</taxon>
        <taxon>Cichorioideae</taxon>
        <taxon>Cichorieae</taxon>
        <taxon>Lactucinae</taxon>
        <taxon>Lactuca</taxon>
    </lineage>
</organism>
<evidence type="ECO:0000313" key="3">
    <source>
        <dbReference type="Proteomes" id="UP001177003"/>
    </source>
</evidence>
<reference evidence="2" key="1">
    <citation type="submission" date="2023-04" db="EMBL/GenBank/DDBJ databases">
        <authorList>
            <person name="Vijverberg K."/>
            <person name="Xiong W."/>
            <person name="Schranz E."/>
        </authorList>
    </citation>
    <scope>NUCLEOTIDE SEQUENCE</scope>
</reference>
<feature type="region of interest" description="Disordered" evidence="1">
    <location>
        <begin position="127"/>
        <end position="156"/>
    </location>
</feature>
<accession>A0AA35ZF28</accession>
<dbReference type="AlphaFoldDB" id="A0AA35ZF28"/>
<sequence>MNTAPGVREAMRGEEVGVGLPHSHSCSDWGSILFCSNGTVPQERTPTIKLDRLIDLRWFSLAGENHLGAVIGTQEYKANRRELHNHDIHHALRADLVEHVYMTHIQPPIEYCYDDLFDKSDDDFDMFVESQDSDDEGAVQENDEDYEVDDEDDDSE</sequence>
<evidence type="ECO:0000256" key="1">
    <source>
        <dbReference type="SAM" id="MobiDB-lite"/>
    </source>
</evidence>
<dbReference type="EMBL" id="OX465082">
    <property type="protein sequence ID" value="CAI9291441.1"/>
    <property type="molecule type" value="Genomic_DNA"/>
</dbReference>
<gene>
    <name evidence="2" type="ORF">LSALG_LOCUS30580</name>
</gene>
<evidence type="ECO:0000313" key="2">
    <source>
        <dbReference type="EMBL" id="CAI9291441.1"/>
    </source>
</evidence>
<name>A0AA35ZF28_LACSI</name>
<keyword evidence="3" id="KW-1185">Reference proteome</keyword>